<evidence type="ECO:0000313" key="1">
    <source>
        <dbReference type="EMBL" id="KWX03189.1"/>
    </source>
</evidence>
<dbReference type="RefSeq" id="WP_066890709.1">
    <property type="nucleotide sequence ID" value="NZ_JYIJ01000009.1"/>
</dbReference>
<sequence>MKLTFLGTTSTGGSCPTLYATDRGTYVIQGWKVTDPEALAQMDIPEHETCIEVPRELLKFALES</sequence>
<evidence type="ECO:0000313" key="2">
    <source>
        <dbReference type="EMBL" id="KWX03264.1"/>
    </source>
</evidence>
<evidence type="ECO:0000313" key="3">
    <source>
        <dbReference type="EMBL" id="KWX05898.1"/>
    </source>
</evidence>
<dbReference type="EMBL" id="JYIK01000864">
    <property type="protein sequence ID" value="KWX09213.1"/>
    <property type="molecule type" value="Genomic_DNA"/>
</dbReference>
<dbReference type="PATRIC" id="fig|1469144.10.peg.4550"/>
<evidence type="ECO:0000313" key="6">
    <source>
        <dbReference type="Proteomes" id="UP000070598"/>
    </source>
</evidence>
<dbReference type="Proteomes" id="UP000070188">
    <property type="component" value="Unassembled WGS sequence"/>
</dbReference>
<dbReference type="EMBL" id="JYIJ01000009">
    <property type="protein sequence ID" value="KWX05898.1"/>
    <property type="molecule type" value="Genomic_DNA"/>
</dbReference>
<reference evidence="6" key="1">
    <citation type="submission" date="2015-02" db="EMBL/GenBank/DDBJ databases">
        <title>Physiological reanalysis, assessment of diazotrophy, and genome sequences of multiple isolates of Streptomyces thermoautotrophicus.</title>
        <authorList>
            <person name="MacKellar D.C."/>
            <person name="Lieber L."/>
            <person name="Norman J."/>
            <person name="Bolger A."/>
            <person name="Tobin C."/>
            <person name="Murray J.W."/>
            <person name="Friesen M."/>
            <person name="Prell J."/>
        </authorList>
    </citation>
    <scope>NUCLEOTIDE SEQUENCE [LARGE SCALE GENOMIC DNA]</scope>
    <source>
        <strain evidence="6">UBT1</strain>
    </source>
</reference>
<reference evidence="2" key="3">
    <citation type="submission" date="2015-04" db="EMBL/GenBank/DDBJ databases">
        <title>Physiological reanalysis, assessment of diazotrophy, and genome sequences of multiple isolates of Streptomyces thermoautotrophicus.</title>
        <authorList>
            <person name="MacKellar D.C."/>
            <person name="Lieber L."/>
            <person name="Norman J."/>
            <person name="Bolger A."/>
            <person name="Tobin C."/>
            <person name="Murray J.W."/>
            <person name="Woodward J."/>
            <person name="Friesen M."/>
            <person name="Prell J."/>
        </authorList>
    </citation>
    <scope>NUCLEOTIDE SEQUENCE [LARGE SCALE GENOMIC DNA]</scope>
    <source>
        <strain evidence="2">H1</strain>
    </source>
</reference>
<dbReference type="EMBL" id="LAXD01000001">
    <property type="protein sequence ID" value="KWX03264.1"/>
    <property type="molecule type" value="Genomic_DNA"/>
</dbReference>
<protein>
    <submittedName>
        <fullName evidence="2">Uncharacterized protein</fullName>
    </submittedName>
</protein>
<organism evidence="2 5">
    <name type="scientific">Carbonactinospora thermoautotrophica</name>
    <dbReference type="NCBI Taxonomy" id="1469144"/>
    <lineage>
        <taxon>Bacteria</taxon>
        <taxon>Bacillati</taxon>
        <taxon>Actinomycetota</taxon>
        <taxon>Actinomycetes</taxon>
        <taxon>Kitasatosporales</taxon>
        <taxon>Carbonactinosporaceae</taxon>
        <taxon>Carbonactinospora</taxon>
    </lineage>
</organism>
<accession>A0A132MZK8</accession>
<evidence type="ECO:0000313" key="4">
    <source>
        <dbReference type="EMBL" id="KWX09213.1"/>
    </source>
</evidence>
<dbReference type="EMBL" id="LAXD01000001">
    <property type="protein sequence ID" value="KWX03189.1"/>
    <property type="molecule type" value="Genomic_DNA"/>
</dbReference>
<dbReference type="STRING" id="1469144.LI90_4240"/>
<reference evidence="5" key="4">
    <citation type="submission" date="2015-04" db="EMBL/GenBank/DDBJ databases">
        <title>Physiological reanalysis, assessment of diazotrophy, and genome sequences of multiple isolates of Streptomyces thermoautotrophicus.</title>
        <authorList>
            <person name="MacKellar D.C."/>
            <person name="Lieber L."/>
            <person name="Norman J."/>
            <person name="Bolger A."/>
            <person name="Tobin C."/>
            <person name="Murray J.W."/>
            <person name="Chang R."/>
            <person name="Ford T."/>
            <person name="Nguyen P.Q."/>
            <person name="Woodward J."/>
            <person name="Permingeat H."/>
            <person name="Joshi N.S."/>
            <person name="Silver P.A."/>
            <person name="Usadel B."/>
            <person name="Rutherford A.W."/>
            <person name="Friesen M."/>
            <person name="Prell J."/>
        </authorList>
    </citation>
    <scope>NUCLEOTIDE SEQUENCE [LARGE SCALE GENOMIC DNA]</scope>
    <source>
        <strain evidence="5">H1</strain>
    </source>
</reference>
<proteinExistence type="predicted"/>
<dbReference type="OrthoDB" id="3577809at2"/>
<comment type="caution">
    <text evidence="2">The sequence shown here is derived from an EMBL/GenBank/DDBJ whole genome shotgun (WGS) entry which is preliminary data.</text>
</comment>
<evidence type="ECO:0000313" key="5">
    <source>
        <dbReference type="Proteomes" id="UP000070188"/>
    </source>
</evidence>
<dbReference type="AlphaFoldDB" id="A0A132MZK8"/>
<dbReference type="Proteomes" id="UP000070659">
    <property type="component" value="Unassembled WGS sequence"/>
</dbReference>
<dbReference type="PROSITE" id="PS51257">
    <property type="entry name" value="PROKAR_LIPOPROTEIN"/>
    <property type="match status" value="1"/>
</dbReference>
<name>A0A132MZK8_9ACTN</name>
<keyword evidence="5" id="KW-1185">Reference proteome</keyword>
<gene>
    <name evidence="1" type="ORF">LI90_4240</name>
    <name evidence="2" type="ORF">LI90_4315</name>
    <name evidence="3" type="ORF">TH66_00815</name>
    <name evidence="4" type="ORF">TR74_10945</name>
</gene>
<dbReference type="Proteomes" id="UP000070598">
    <property type="component" value="Unassembled WGS sequence"/>
</dbReference>
<evidence type="ECO:0000313" key="7">
    <source>
        <dbReference type="Proteomes" id="UP000070659"/>
    </source>
</evidence>
<reference evidence="3 7" key="2">
    <citation type="submission" date="2015-02" db="EMBL/GenBank/DDBJ databases">
        <title>Physiological reanalysis, assessment of diazotrophy, and genome sequences of multiple isolates of Streptomyces thermoautotrophicus.</title>
        <authorList>
            <person name="MacKellar D.C."/>
            <person name="Lieber L."/>
            <person name="Norman J."/>
            <person name="Bolger A."/>
            <person name="Tobin C."/>
            <person name="Murray J.W."/>
            <person name="Prell J."/>
        </authorList>
    </citation>
    <scope>NUCLEOTIDE SEQUENCE [LARGE SCALE GENOMIC DNA]</scope>
    <source>
        <strain evidence="3 7">UBT1</strain>
    </source>
</reference>